<protein>
    <submittedName>
        <fullName evidence="1">Uncharacterized protein</fullName>
    </submittedName>
</protein>
<evidence type="ECO:0000313" key="2">
    <source>
        <dbReference type="Proteomes" id="UP000708208"/>
    </source>
</evidence>
<proteinExistence type="predicted"/>
<evidence type="ECO:0000313" key="1">
    <source>
        <dbReference type="EMBL" id="CAG7786153.1"/>
    </source>
</evidence>
<organism evidence="1 2">
    <name type="scientific">Allacma fusca</name>
    <dbReference type="NCBI Taxonomy" id="39272"/>
    <lineage>
        <taxon>Eukaryota</taxon>
        <taxon>Metazoa</taxon>
        <taxon>Ecdysozoa</taxon>
        <taxon>Arthropoda</taxon>
        <taxon>Hexapoda</taxon>
        <taxon>Collembola</taxon>
        <taxon>Symphypleona</taxon>
        <taxon>Sminthuridae</taxon>
        <taxon>Allacma</taxon>
    </lineage>
</organism>
<accession>A0A8J2L1Z3</accession>
<dbReference type="EMBL" id="CAJVCH010311632">
    <property type="protein sequence ID" value="CAG7786153.1"/>
    <property type="molecule type" value="Genomic_DNA"/>
</dbReference>
<feature type="non-terminal residue" evidence="1">
    <location>
        <position position="1"/>
    </location>
</feature>
<comment type="caution">
    <text evidence="1">The sequence shown here is derived from an EMBL/GenBank/DDBJ whole genome shotgun (WGS) entry which is preliminary data.</text>
</comment>
<keyword evidence="2" id="KW-1185">Reference proteome</keyword>
<dbReference type="AlphaFoldDB" id="A0A8J2L1Z3"/>
<reference evidence="1" key="1">
    <citation type="submission" date="2021-06" db="EMBL/GenBank/DDBJ databases">
        <authorList>
            <person name="Hodson N. C."/>
            <person name="Mongue J. A."/>
            <person name="Jaron S. K."/>
        </authorList>
    </citation>
    <scope>NUCLEOTIDE SEQUENCE</scope>
</reference>
<sequence>ATPKEGKSLNVKKPYDS</sequence>
<name>A0A8J2L1Z3_9HEXA</name>
<dbReference type="Proteomes" id="UP000708208">
    <property type="component" value="Unassembled WGS sequence"/>
</dbReference>
<gene>
    <name evidence="1" type="ORF">AFUS01_LOCUS24735</name>
</gene>